<dbReference type="EMBL" id="JAXABG010000002">
    <property type="protein sequence ID" value="MDX7081669.1"/>
    <property type="molecule type" value="Genomic_DNA"/>
</dbReference>
<gene>
    <name evidence="1" type="ORF">SJ435_04625</name>
</gene>
<reference evidence="1 2" key="1">
    <citation type="submission" date="2023-11" db="EMBL/GenBank/DDBJ databases">
        <title>Detection of rare carbapenemases in Enterobacterales - comparison of two colorimetric and two CIM-based carbapenemase assays.</title>
        <authorList>
            <person name="Schaffarczyk L."/>
            <person name="Noster J."/>
            <person name="Stelzer Y."/>
            <person name="Sattler J."/>
            <person name="Gatermann S."/>
            <person name="Hamprecht A."/>
        </authorList>
    </citation>
    <scope>NUCLEOTIDE SEQUENCE [LARGE SCALE GENOMIC DNA]</scope>
    <source>
        <strain evidence="1 2">CIM-Carb-136</strain>
    </source>
</reference>
<name>A0ABD5ICZ9_SERMA</name>
<sequence length="340" mass="39082">MSSMDAYFRDVTHHELILNTAFRTQKMESSDRDSCTCPIPRLRELSPYIIKLKDFSSPYFSNSILITLQDVKYYPFDDSEPTHLCLLINATDRDGSITVLNNPKKKTRKEIPLDEIDGEGYETSSHIIISLSGQNRRYKTVISRAPKLPTNILNLFFNKILFQIAKNNSKLFEENTKTNIIEPVTGKVKKIQYKPIAELRGMLDQELFNKMNKTGLSDVTLIRYDTNSIKIPDMRDSIVPTESTMKIKPAKTSYAVIDWLSKVGGFFYRKENGNFTQIKVKYNDDLNKSRTVTMYSNNIKLDALEKTFIKKSVIEGFSSRLKSSYDNIDPEIINKLHGIL</sequence>
<proteinExistence type="predicted"/>
<comment type="caution">
    <text evidence="1">The sequence shown here is derived from an EMBL/GenBank/DDBJ whole genome shotgun (WGS) entry which is preliminary data.</text>
</comment>
<accession>A0ABD5ICZ9</accession>
<evidence type="ECO:0000313" key="2">
    <source>
        <dbReference type="Proteomes" id="UP001275057"/>
    </source>
</evidence>
<evidence type="ECO:0000313" key="1">
    <source>
        <dbReference type="EMBL" id="MDX7081669.1"/>
    </source>
</evidence>
<dbReference type="Proteomes" id="UP001275057">
    <property type="component" value="Unassembled WGS sequence"/>
</dbReference>
<dbReference type="RefSeq" id="WP_319856778.1">
    <property type="nucleotide sequence ID" value="NZ_JAXABG010000002.1"/>
</dbReference>
<organism evidence="1 2">
    <name type="scientific">Serratia marcescens</name>
    <dbReference type="NCBI Taxonomy" id="615"/>
    <lineage>
        <taxon>Bacteria</taxon>
        <taxon>Pseudomonadati</taxon>
        <taxon>Pseudomonadota</taxon>
        <taxon>Gammaproteobacteria</taxon>
        <taxon>Enterobacterales</taxon>
        <taxon>Yersiniaceae</taxon>
        <taxon>Serratia</taxon>
    </lineage>
</organism>
<dbReference type="AlphaFoldDB" id="A0ABD5ICZ9"/>
<protein>
    <submittedName>
        <fullName evidence="1">Uncharacterized protein</fullName>
    </submittedName>
</protein>